<evidence type="ECO:0000256" key="4">
    <source>
        <dbReference type="ARBA" id="ARBA00023136"/>
    </source>
</evidence>
<keyword evidence="4 6" id="KW-0472">Membrane</keyword>
<sequence>MTVTYNADVATVRGFGCFLKLLGRWRGSLYKLVWLDLLMFLVIYYGLNITYRFFLDDVSKVVFENIVRYCDDYANLIPLSFVLGFYVTVVMNRWWGQYRAIPTPDPLAVFVSATVHGHDERGRVMRRTIMRYICLCVTMVFTMISPRVKKRFPSLEHFVDAGLLQPSEKDIMSDLNSKFPKYSKHWLPLVWASSIVTRARKEGRIRDDFAVKTIIDEINKFRGQCGLLLTYDHINIPLVYTQVVTLAVYSYFITNVMAHQWTTDNKYKFDLYFPVFTTLQFFFYIGWLKVAESMINPFGDDDDDFEVNWMVDRNLQVSYLIVDEIHHDHPELVKDQYWDEVFPQELPYTEASRAIRDAHPLPSTANIANRPQDMELSHPNPGLYPPNKLDDMQSYNGLDGGPITFSAKPRNSFRSRGSQSSLYGRSVPAETISRHNSVTNMLKRFFSKDDSKSDAKVEANELNTLVLQPVPKPAGSVKKIAQEVIEEVDEQQTITSQRSAKESRPSVMGFFGPPSPSTPIDVPLSHSYNMDPNIYDPFPQLSRSVPGTSNNGTDDPDKVSIGGSATDEDEDDEFSRLKKLREKERLSRFRHSLSRSLGATRPEELELFLQRQESEAPTTPASPSSPRTPSTIC</sequence>
<name>A0A9P0D1F3_9CUCU</name>
<dbReference type="EMBL" id="OV651815">
    <property type="protein sequence ID" value="CAH1108542.1"/>
    <property type="molecule type" value="Genomic_DNA"/>
</dbReference>
<keyword evidence="6" id="KW-0868">Chloride</keyword>
<feature type="compositionally biased region" description="Low complexity" evidence="7">
    <location>
        <begin position="615"/>
        <end position="633"/>
    </location>
</feature>
<dbReference type="InterPro" id="IPR021134">
    <property type="entry name" value="Bestrophin-like"/>
</dbReference>
<evidence type="ECO:0000256" key="6">
    <source>
        <dbReference type="RuleBase" id="RU363126"/>
    </source>
</evidence>
<feature type="compositionally biased region" description="Polar residues" evidence="7">
    <location>
        <begin position="541"/>
        <end position="553"/>
    </location>
</feature>
<dbReference type="AlphaFoldDB" id="A0A9P0D1F3"/>
<keyword evidence="6" id="KW-1003">Cell membrane</keyword>
<evidence type="ECO:0000256" key="3">
    <source>
        <dbReference type="ARBA" id="ARBA00022989"/>
    </source>
</evidence>
<evidence type="ECO:0000256" key="2">
    <source>
        <dbReference type="ARBA" id="ARBA00022692"/>
    </source>
</evidence>
<dbReference type="Pfam" id="PF01062">
    <property type="entry name" value="Bestrophin"/>
    <property type="match status" value="1"/>
</dbReference>
<dbReference type="GO" id="GO:0005886">
    <property type="term" value="C:plasma membrane"/>
    <property type="evidence" value="ECO:0007669"/>
    <property type="project" value="UniProtKB-SubCell"/>
</dbReference>
<dbReference type="Proteomes" id="UP001153636">
    <property type="component" value="Chromosome 3"/>
</dbReference>
<keyword evidence="6" id="KW-0813">Transport</keyword>
<protein>
    <recommendedName>
        <fullName evidence="6">Bestrophin homolog</fullName>
    </recommendedName>
</protein>
<keyword evidence="6" id="KW-0406">Ion transport</keyword>
<evidence type="ECO:0000313" key="9">
    <source>
        <dbReference type="Proteomes" id="UP001153636"/>
    </source>
</evidence>
<feature type="transmembrane region" description="Helical" evidence="6">
    <location>
        <begin position="73"/>
        <end position="91"/>
    </location>
</feature>
<feature type="region of interest" description="Disordered" evidence="7">
    <location>
        <begin position="359"/>
        <end position="425"/>
    </location>
</feature>
<reference evidence="8" key="1">
    <citation type="submission" date="2022-01" db="EMBL/GenBank/DDBJ databases">
        <authorList>
            <person name="King R."/>
        </authorList>
    </citation>
    <scope>NUCLEOTIDE SEQUENCE</scope>
</reference>
<dbReference type="GO" id="GO:0005254">
    <property type="term" value="F:chloride channel activity"/>
    <property type="evidence" value="ECO:0007669"/>
    <property type="project" value="UniProtKB-KW"/>
</dbReference>
<keyword evidence="3 6" id="KW-1133">Transmembrane helix</keyword>
<dbReference type="PANTHER" id="PTHR10736:SF65">
    <property type="entry name" value="BESTROPHIN 1, ISOFORM C-RELATED"/>
    <property type="match status" value="1"/>
</dbReference>
<gene>
    <name evidence="8" type="ORF">PSYICH_LOCUS9361</name>
</gene>
<feature type="transmembrane region" description="Helical" evidence="6">
    <location>
        <begin position="32"/>
        <end position="53"/>
    </location>
</feature>
<proteinExistence type="inferred from homology"/>
<feature type="transmembrane region" description="Helical" evidence="6">
    <location>
        <begin position="129"/>
        <end position="148"/>
    </location>
</feature>
<keyword evidence="9" id="KW-1185">Reference proteome</keyword>
<feature type="region of interest" description="Disordered" evidence="7">
    <location>
        <begin position="490"/>
        <end position="633"/>
    </location>
</feature>
<evidence type="ECO:0000256" key="1">
    <source>
        <dbReference type="ARBA" id="ARBA00004370"/>
    </source>
</evidence>
<dbReference type="GO" id="GO:0034707">
    <property type="term" value="C:chloride channel complex"/>
    <property type="evidence" value="ECO:0007669"/>
    <property type="project" value="UniProtKB-KW"/>
</dbReference>
<evidence type="ECO:0000256" key="5">
    <source>
        <dbReference type="ARBA" id="ARBA00034769"/>
    </source>
</evidence>
<dbReference type="PANTHER" id="PTHR10736">
    <property type="entry name" value="BESTROPHIN"/>
    <property type="match status" value="1"/>
</dbReference>
<feature type="transmembrane region" description="Helical" evidence="6">
    <location>
        <begin position="238"/>
        <end position="257"/>
    </location>
</feature>
<comment type="similarity">
    <text evidence="5 6">Belongs to the anion channel-forming bestrophin (TC 1.A.46) family. Calcium-sensitive chloride channel subfamily.</text>
</comment>
<keyword evidence="6" id="KW-0407">Ion channel</keyword>
<evidence type="ECO:0000313" key="8">
    <source>
        <dbReference type="EMBL" id="CAH1108542.1"/>
    </source>
</evidence>
<comment type="subcellular location">
    <subcellularLocation>
        <location evidence="6">Cell membrane</location>
        <topology evidence="6">Multi-pass membrane protein</topology>
    </subcellularLocation>
    <subcellularLocation>
        <location evidence="1">Membrane</location>
    </subcellularLocation>
</comment>
<organism evidence="8 9">
    <name type="scientific">Psylliodes chrysocephalus</name>
    <dbReference type="NCBI Taxonomy" id="3402493"/>
    <lineage>
        <taxon>Eukaryota</taxon>
        <taxon>Metazoa</taxon>
        <taxon>Ecdysozoa</taxon>
        <taxon>Arthropoda</taxon>
        <taxon>Hexapoda</taxon>
        <taxon>Insecta</taxon>
        <taxon>Pterygota</taxon>
        <taxon>Neoptera</taxon>
        <taxon>Endopterygota</taxon>
        <taxon>Coleoptera</taxon>
        <taxon>Polyphaga</taxon>
        <taxon>Cucujiformia</taxon>
        <taxon>Chrysomeloidea</taxon>
        <taxon>Chrysomelidae</taxon>
        <taxon>Galerucinae</taxon>
        <taxon>Alticini</taxon>
        <taxon>Psylliodes</taxon>
    </lineage>
</organism>
<dbReference type="InterPro" id="IPR000615">
    <property type="entry name" value="Bestrophin"/>
</dbReference>
<keyword evidence="2 6" id="KW-0812">Transmembrane</keyword>
<feature type="compositionally biased region" description="Polar residues" evidence="7">
    <location>
        <begin position="412"/>
        <end position="423"/>
    </location>
</feature>
<evidence type="ECO:0000256" key="7">
    <source>
        <dbReference type="SAM" id="MobiDB-lite"/>
    </source>
</evidence>
<dbReference type="OrthoDB" id="201595at2759"/>
<comment type="function">
    <text evidence="6">Forms chloride channels.</text>
</comment>
<accession>A0A9P0D1F3</accession>
<feature type="transmembrane region" description="Helical" evidence="6">
    <location>
        <begin position="269"/>
        <end position="287"/>
    </location>
</feature>
<keyword evidence="6" id="KW-0869">Chloride channel</keyword>